<comment type="similarity">
    <text evidence="1">Belongs to the P-Pant transferase superfamily. Gsp/Sfp/HetI/AcpT family.</text>
</comment>
<evidence type="ECO:0000313" key="6">
    <source>
        <dbReference type="Proteomes" id="UP000095492"/>
    </source>
</evidence>
<dbReference type="STRING" id="39490.ERS852448_01433"/>
<evidence type="ECO:0000313" key="7">
    <source>
        <dbReference type="Proteomes" id="UP000431304"/>
    </source>
</evidence>
<dbReference type="InterPro" id="IPR050559">
    <property type="entry name" value="P-Pant_transferase_sf"/>
</dbReference>
<dbReference type="GeneID" id="97389725"/>
<reference evidence="5 7" key="2">
    <citation type="journal article" date="2019" name="Nat. Med.">
        <title>A library of human gut bacterial isolates paired with longitudinal multiomics data enables mechanistic microbiome research.</title>
        <authorList>
            <person name="Poyet M."/>
            <person name="Groussin M."/>
            <person name="Gibbons S.M."/>
            <person name="Avila-Pacheco J."/>
            <person name="Jiang X."/>
            <person name="Kearney S.M."/>
            <person name="Perrotta A.R."/>
            <person name="Berdy B."/>
            <person name="Zhao S."/>
            <person name="Lieberman T.D."/>
            <person name="Swanson P.K."/>
            <person name="Smith M."/>
            <person name="Roesemann S."/>
            <person name="Alexander J.E."/>
            <person name="Rich S.A."/>
            <person name="Livny J."/>
            <person name="Vlamakis H."/>
            <person name="Clish C."/>
            <person name="Bullock K."/>
            <person name="Deik A."/>
            <person name="Scott J."/>
            <person name="Pierce K.A."/>
            <person name="Xavier R.J."/>
            <person name="Alm E.J."/>
        </authorList>
    </citation>
    <scope>NUCLEOTIDE SEQUENCE [LARGE SCALE GENOMIC DNA]</scope>
    <source>
        <strain evidence="5 7">BIOML-A3</strain>
    </source>
</reference>
<dbReference type="Gene3D" id="3.90.470.20">
    <property type="entry name" value="4'-phosphopantetheinyl transferase domain"/>
    <property type="match status" value="1"/>
</dbReference>
<dbReference type="GO" id="GO:0008897">
    <property type="term" value="F:holo-[acyl-carrier-protein] synthase activity"/>
    <property type="evidence" value="ECO:0007669"/>
    <property type="project" value="InterPro"/>
</dbReference>
<dbReference type="Proteomes" id="UP000095492">
    <property type="component" value="Unassembled WGS sequence"/>
</dbReference>
<dbReference type="PANTHER" id="PTHR12215">
    <property type="entry name" value="PHOSPHOPANTETHEINE TRANSFERASE"/>
    <property type="match status" value="1"/>
</dbReference>
<dbReference type="SUPFAM" id="SSF56214">
    <property type="entry name" value="4'-phosphopantetheinyl transferase"/>
    <property type="match status" value="2"/>
</dbReference>
<feature type="domain" description="4'-phosphopantetheinyl transferase" evidence="3">
    <location>
        <begin position="79"/>
        <end position="146"/>
    </location>
</feature>
<name>A0A173TE74_EUBRA</name>
<keyword evidence="2 4" id="KW-0808">Transferase</keyword>
<dbReference type="GO" id="GO:0005829">
    <property type="term" value="C:cytosol"/>
    <property type="evidence" value="ECO:0007669"/>
    <property type="project" value="TreeGrafter"/>
</dbReference>
<evidence type="ECO:0000313" key="4">
    <source>
        <dbReference type="EMBL" id="CUN00426.1"/>
    </source>
</evidence>
<reference evidence="4 6" key="1">
    <citation type="submission" date="2015-09" db="EMBL/GenBank/DDBJ databases">
        <authorList>
            <consortium name="Pathogen Informatics"/>
        </authorList>
    </citation>
    <scope>NUCLEOTIDE SEQUENCE [LARGE SCALE GENOMIC DNA]</scope>
    <source>
        <strain evidence="4 6">2789STDY5608891</strain>
    </source>
</reference>
<proteinExistence type="inferred from homology"/>
<sequence>MDIAIYYQKWNAKEKNSHTLLEQAVRRYARENALLLPETLILASAEQKKKPRFQNAESIHFSISHSGDWWSCAVSTEEVGLDIQQERHCRAERLARRFYHPLEVAWLEKNGYSHFCKLWAYKESYVKYTGVGLIQGMDYFSVISPSGILTGAADVCQQLVAFQQDCHMVVTAEHRQAFSLQPLEG</sequence>
<dbReference type="EMBL" id="CYYA01000008">
    <property type="protein sequence ID" value="CUN00426.1"/>
    <property type="molecule type" value="Genomic_DNA"/>
</dbReference>
<dbReference type="OrthoDB" id="9808281at2"/>
<dbReference type="Proteomes" id="UP000431304">
    <property type="component" value="Unassembled WGS sequence"/>
</dbReference>
<organism evidence="4 6">
    <name type="scientific">Eubacterium ramulus</name>
    <dbReference type="NCBI Taxonomy" id="39490"/>
    <lineage>
        <taxon>Bacteria</taxon>
        <taxon>Bacillati</taxon>
        <taxon>Bacillota</taxon>
        <taxon>Clostridia</taxon>
        <taxon>Eubacteriales</taxon>
        <taxon>Eubacteriaceae</taxon>
        <taxon>Eubacterium</taxon>
    </lineage>
</organism>
<protein>
    <submittedName>
        <fullName evidence="4">4'-phosphopantetheinyl transferase sfp</fullName>
        <ecNumber evidence="4">2.7.8.-</ecNumber>
    </submittedName>
    <submittedName>
        <fullName evidence="5">4'-phosphopantetheinyl transferase superfamily protein</fullName>
    </submittedName>
</protein>
<dbReference type="EC" id="2.7.8.-" evidence="4"/>
<dbReference type="PANTHER" id="PTHR12215:SF10">
    <property type="entry name" value="L-AMINOADIPATE-SEMIALDEHYDE DEHYDROGENASE-PHOSPHOPANTETHEINYL TRANSFERASE"/>
    <property type="match status" value="1"/>
</dbReference>
<evidence type="ECO:0000256" key="2">
    <source>
        <dbReference type="ARBA" id="ARBA00022679"/>
    </source>
</evidence>
<accession>A0A173TE74</accession>
<dbReference type="InterPro" id="IPR008278">
    <property type="entry name" value="4-PPantetheinyl_Trfase_dom"/>
</dbReference>
<evidence type="ECO:0000256" key="1">
    <source>
        <dbReference type="ARBA" id="ARBA00010990"/>
    </source>
</evidence>
<dbReference type="EMBL" id="WKRA01000030">
    <property type="protein sequence ID" value="MSD17159.1"/>
    <property type="molecule type" value="Genomic_DNA"/>
</dbReference>
<dbReference type="RefSeq" id="WP_055290170.1">
    <property type="nucleotide sequence ID" value="NZ_CP173382.1"/>
</dbReference>
<evidence type="ECO:0000259" key="3">
    <source>
        <dbReference type="Pfam" id="PF01648"/>
    </source>
</evidence>
<dbReference type="AlphaFoldDB" id="A0A173TE74"/>
<evidence type="ECO:0000313" key="5">
    <source>
        <dbReference type="EMBL" id="MSD17159.1"/>
    </source>
</evidence>
<dbReference type="InterPro" id="IPR037143">
    <property type="entry name" value="4-PPantetheinyl_Trfase_dom_sf"/>
</dbReference>
<dbReference type="GO" id="GO:0000287">
    <property type="term" value="F:magnesium ion binding"/>
    <property type="evidence" value="ECO:0007669"/>
    <property type="project" value="InterPro"/>
</dbReference>
<gene>
    <name evidence="4" type="primary">sfp</name>
    <name evidence="4" type="ORF">ERS852448_01433</name>
    <name evidence="5" type="ORF">GKE72_14050</name>
</gene>
<dbReference type="GO" id="GO:0019878">
    <property type="term" value="P:lysine biosynthetic process via aminoadipic acid"/>
    <property type="evidence" value="ECO:0007669"/>
    <property type="project" value="TreeGrafter"/>
</dbReference>
<dbReference type="Pfam" id="PF01648">
    <property type="entry name" value="ACPS"/>
    <property type="match status" value="1"/>
</dbReference>